<evidence type="ECO:0000256" key="1">
    <source>
        <dbReference type="SAM" id="MobiDB-lite"/>
    </source>
</evidence>
<evidence type="ECO:0000313" key="3">
    <source>
        <dbReference type="Proteomes" id="UP001378960"/>
    </source>
</evidence>
<evidence type="ECO:0008006" key="4">
    <source>
        <dbReference type="Google" id="ProtNLM"/>
    </source>
</evidence>
<name>A0AAV5RDD3_PICKL</name>
<organism evidence="2 3">
    <name type="scientific">Pichia kluyveri</name>
    <name type="common">Yeast</name>
    <dbReference type="NCBI Taxonomy" id="36015"/>
    <lineage>
        <taxon>Eukaryota</taxon>
        <taxon>Fungi</taxon>
        <taxon>Dikarya</taxon>
        <taxon>Ascomycota</taxon>
        <taxon>Saccharomycotina</taxon>
        <taxon>Pichiomycetes</taxon>
        <taxon>Pichiales</taxon>
        <taxon>Pichiaceae</taxon>
        <taxon>Pichia</taxon>
    </lineage>
</organism>
<keyword evidence="3" id="KW-1185">Reference proteome</keyword>
<accession>A0AAV5RDD3</accession>
<gene>
    <name evidence="2" type="ORF">DAPK24_052170</name>
</gene>
<dbReference type="GO" id="GO:0003676">
    <property type="term" value="F:nucleic acid binding"/>
    <property type="evidence" value="ECO:0007669"/>
    <property type="project" value="InterPro"/>
</dbReference>
<sequence length="355" mass="40962">MPEGLGLPILRSNSVSKSRNTSDYNEEFNNRQSNDNDVSEDTTIGQDGQVYIKKKVIYRDLCDNAVRYKYKRYPSFQTTRALFVGNLNCDIDINGFKEILKEESERENCTVERAWINGKRSHSYVLISDVPGAVSIRNRLNGYRFESSEASTYVDYIPVRALETWINQELDAPRDAIWRVHYKEYRSRINPGSVFPKAVHAMINYENKSTGYIAVSKDEVSREKSFHLLRLQEHSRRRDIDTNIEDVISSISLTPSSINSNNSPSISPEYSYADNSQFIEEERIPKETFGSNHPSPLSRNYTIPPRNIPIPSLSVMSTRDPDDYNSCDVYIPVYPGDVEYLPTDDNFTGRKRYRR</sequence>
<comment type="caution">
    <text evidence="2">The sequence shown here is derived from an EMBL/GenBank/DDBJ whole genome shotgun (WGS) entry which is preliminary data.</text>
</comment>
<protein>
    <recommendedName>
        <fullName evidence="4">RRM domain-containing protein</fullName>
    </recommendedName>
</protein>
<dbReference type="AlphaFoldDB" id="A0AAV5RDD3"/>
<evidence type="ECO:0000313" key="2">
    <source>
        <dbReference type="EMBL" id="GMM48619.1"/>
    </source>
</evidence>
<dbReference type="InterPro" id="IPR035979">
    <property type="entry name" value="RBD_domain_sf"/>
</dbReference>
<proteinExistence type="predicted"/>
<dbReference type="Proteomes" id="UP001378960">
    <property type="component" value="Unassembled WGS sequence"/>
</dbReference>
<feature type="region of interest" description="Disordered" evidence="1">
    <location>
        <begin position="15"/>
        <end position="43"/>
    </location>
</feature>
<dbReference type="EMBL" id="BTGB01000009">
    <property type="protein sequence ID" value="GMM48619.1"/>
    <property type="molecule type" value="Genomic_DNA"/>
</dbReference>
<feature type="compositionally biased region" description="Polar residues" evidence="1">
    <location>
        <begin position="30"/>
        <end position="43"/>
    </location>
</feature>
<dbReference type="SUPFAM" id="SSF54928">
    <property type="entry name" value="RNA-binding domain, RBD"/>
    <property type="match status" value="1"/>
</dbReference>
<reference evidence="2 3" key="1">
    <citation type="journal article" date="2023" name="Elife">
        <title>Identification of key yeast species and microbe-microbe interactions impacting larval growth of Drosophila in the wild.</title>
        <authorList>
            <person name="Mure A."/>
            <person name="Sugiura Y."/>
            <person name="Maeda R."/>
            <person name="Honda K."/>
            <person name="Sakurai N."/>
            <person name="Takahashi Y."/>
            <person name="Watada M."/>
            <person name="Katoh T."/>
            <person name="Gotoh A."/>
            <person name="Gotoh Y."/>
            <person name="Taniguchi I."/>
            <person name="Nakamura K."/>
            <person name="Hayashi T."/>
            <person name="Katayama T."/>
            <person name="Uemura T."/>
            <person name="Hattori Y."/>
        </authorList>
    </citation>
    <scope>NUCLEOTIDE SEQUENCE [LARGE SCALE GENOMIC DNA]</scope>
    <source>
        <strain evidence="2 3">PK-24</strain>
    </source>
</reference>